<dbReference type="Proteomes" id="UP000192678">
    <property type="component" value="Unassembled WGS sequence"/>
</dbReference>
<keyword evidence="3 6" id="KW-0732">Signal</keyword>
<dbReference type="CDD" id="cd08977">
    <property type="entry name" value="SusD"/>
    <property type="match status" value="1"/>
</dbReference>
<comment type="similarity">
    <text evidence="2">Belongs to the SusD family.</text>
</comment>
<proteinExistence type="inferred from homology"/>
<evidence type="ECO:0000313" key="9">
    <source>
        <dbReference type="EMBL" id="SMC57702.1"/>
    </source>
</evidence>
<keyword evidence="5" id="KW-0998">Cell outer membrane</keyword>
<gene>
    <name evidence="9" type="ORF">SAMN04488101_101377</name>
</gene>
<dbReference type="InterPro" id="IPR012944">
    <property type="entry name" value="SusD_RagB_dom"/>
</dbReference>
<reference evidence="9 10" key="1">
    <citation type="submission" date="2017-04" db="EMBL/GenBank/DDBJ databases">
        <authorList>
            <person name="Afonso C.L."/>
            <person name="Miller P.J."/>
            <person name="Scott M.A."/>
            <person name="Spackman E."/>
            <person name="Goraichik I."/>
            <person name="Dimitrov K.M."/>
            <person name="Suarez D.L."/>
            <person name="Swayne D.E."/>
        </authorList>
    </citation>
    <scope>NUCLEOTIDE SEQUENCE [LARGE SCALE GENOMIC DNA]</scope>
    <source>
        <strain evidence="9 10">DSM 19625</strain>
    </source>
</reference>
<keyword evidence="4" id="KW-0472">Membrane</keyword>
<evidence type="ECO:0000259" key="8">
    <source>
        <dbReference type="Pfam" id="PF14322"/>
    </source>
</evidence>
<evidence type="ECO:0000256" key="2">
    <source>
        <dbReference type="ARBA" id="ARBA00006275"/>
    </source>
</evidence>
<dbReference type="EMBL" id="FWYB01000001">
    <property type="protein sequence ID" value="SMC57702.1"/>
    <property type="molecule type" value="Genomic_DNA"/>
</dbReference>
<dbReference type="SUPFAM" id="SSF48452">
    <property type="entry name" value="TPR-like"/>
    <property type="match status" value="1"/>
</dbReference>
<evidence type="ECO:0000313" key="10">
    <source>
        <dbReference type="Proteomes" id="UP000192678"/>
    </source>
</evidence>
<evidence type="ECO:0000259" key="7">
    <source>
        <dbReference type="Pfam" id="PF07980"/>
    </source>
</evidence>
<evidence type="ECO:0000256" key="6">
    <source>
        <dbReference type="SAM" id="SignalP"/>
    </source>
</evidence>
<dbReference type="RefSeq" id="WP_084286956.1">
    <property type="nucleotide sequence ID" value="NZ_FWYB01000001.1"/>
</dbReference>
<keyword evidence="10" id="KW-1185">Reference proteome</keyword>
<evidence type="ECO:0000256" key="5">
    <source>
        <dbReference type="ARBA" id="ARBA00023237"/>
    </source>
</evidence>
<evidence type="ECO:0000256" key="1">
    <source>
        <dbReference type="ARBA" id="ARBA00004442"/>
    </source>
</evidence>
<dbReference type="InterPro" id="IPR011990">
    <property type="entry name" value="TPR-like_helical_dom_sf"/>
</dbReference>
<accession>A0A1W2AB42</accession>
<organism evidence="9 10">
    <name type="scientific">Pedobacter nyackensis</name>
    <dbReference type="NCBI Taxonomy" id="475255"/>
    <lineage>
        <taxon>Bacteria</taxon>
        <taxon>Pseudomonadati</taxon>
        <taxon>Bacteroidota</taxon>
        <taxon>Sphingobacteriia</taxon>
        <taxon>Sphingobacteriales</taxon>
        <taxon>Sphingobacteriaceae</taxon>
        <taxon>Pedobacter</taxon>
    </lineage>
</organism>
<dbReference type="Pfam" id="PF14322">
    <property type="entry name" value="SusD-like_3"/>
    <property type="match status" value="1"/>
</dbReference>
<evidence type="ECO:0000256" key="4">
    <source>
        <dbReference type="ARBA" id="ARBA00023136"/>
    </source>
</evidence>
<sequence>MNKLKYTIVLVVLFMAMTQQGCKKGFLDSYPKNSLSASTFYKTEADFTNAVNGIYDAMQADRELSFFPMTDVATPFAGFGENRFGQYDNGIFGVNSGWIMAQTFWSAWYKVVFRANVVLDRIDAEGVTMTAKAHDRLKGEALFLRSLAYFYLTYLYGDVPLVLKEQKYDEVLVPRNAKAEVVARLITDLKAAEVLLPSVTEYRNTKPLLGRASRGAAKSLLGKIYVYEKKWPEAEAKLNEVINVDKDYDLEPKFLDLFWPATENGKESIFEIQYHGGVKEGNSYVRFAAPNTLSQISTAGFGYVTPTETYTDLFETTAGYPVSSTFVSRTATGSAYRFKFNYQSADPAFNPTAPYVNRDPRLAWTVWYENTPYIAEFQSRAGQTGVKYLQEYSGDNGHNTVKYIIGKLDLTAGDSPGNMVLIRYADVLLLYAETLIELNRGTDAAVYINKVRQRPSVMMPTLQTLQTVRGETIISDQIKMRKFLREERYRELAFEWGHMYMDQIRWDVFADEMVKYWTANKFGGINPALGTFDKRHYLWPIPGEERTRNPKLSQNDGYN</sequence>
<protein>
    <submittedName>
        <fullName evidence="9">Starch-binding associating with outer membrane</fullName>
    </submittedName>
</protein>
<dbReference type="AlphaFoldDB" id="A0A1W2AB42"/>
<dbReference type="Gene3D" id="1.25.40.390">
    <property type="match status" value="1"/>
</dbReference>
<dbReference type="Pfam" id="PF07980">
    <property type="entry name" value="SusD_RagB"/>
    <property type="match status" value="1"/>
</dbReference>
<feature type="signal peptide" evidence="6">
    <location>
        <begin position="1"/>
        <end position="21"/>
    </location>
</feature>
<evidence type="ECO:0000256" key="3">
    <source>
        <dbReference type="ARBA" id="ARBA00022729"/>
    </source>
</evidence>
<feature type="domain" description="SusD-like N-terminal" evidence="8">
    <location>
        <begin position="26"/>
        <end position="225"/>
    </location>
</feature>
<name>A0A1W2AB42_9SPHI</name>
<dbReference type="GO" id="GO:0009279">
    <property type="term" value="C:cell outer membrane"/>
    <property type="evidence" value="ECO:0007669"/>
    <property type="project" value="UniProtKB-SubCell"/>
</dbReference>
<dbReference type="STRING" id="475255.SAMN04488101_101377"/>
<feature type="domain" description="RagB/SusD" evidence="7">
    <location>
        <begin position="266"/>
        <end position="558"/>
    </location>
</feature>
<feature type="chain" id="PRO_5012958361" evidence="6">
    <location>
        <begin position="22"/>
        <end position="559"/>
    </location>
</feature>
<dbReference type="OrthoDB" id="5694214at2"/>
<dbReference type="InterPro" id="IPR033985">
    <property type="entry name" value="SusD-like_N"/>
</dbReference>
<comment type="subcellular location">
    <subcellularLocation>
        <location evidence="1">Cell outer membrane</location>
    </subcellularLocation>
</comment>